<feature type="compositionally biased region" description="Pro residues" evidence="7">
    <location>
        <begin position="433"/>
        <end position="445"/>
    </location>
</feature>
<evidence type="ECO:0000256" key="4">
    <source>
        <dbReference type="ARBA" id="ARBA00022801"/>
    </source>
</evidence>
<dbReference type="InterPro" id="IPR044934">
    <property type="entry name" value="Streptopain_sf"/>
</dbReference>
<feature type="region of interest" description="Disordered" evidence="7">
    <location>
        <begin position="424"/>
        <end position="450"/>
    </location>
</feature>
<reference evidence="9 10" key="1">
    <citation type="submission" date="2009-12" db="EMBL/GenBank/DDBJ databases">
        <title>Genome Sequence of Prevotella timonensis CRIS 5C-B1.</title>
        <authorList>
            <person name="Durkin A.S."/>
            <person name="Madupu R."/>
            <person name="Torralba M."/>
            <person name="Methe B."/>
            <person name="Sutton G."/>
            <person name="Strausberg R.L."/>
            <person name="Nelson K.E."/>
        </authorList>
    </citation>
    <scope>NUCLEOTIDE SEQUENCE [LARGE SCALE GENOMIC DNA]</scope>
    <source>
        <strain evidence="9 10">CRIS 5C-B1</strain>
    </source>
</reference>
<sequence>MHSYLLIMTRKILLSSFFTFFFACIFAAPIGKDKALRIAKNFMSQKGVAIDSKLSIAYSPQAKPLAVQSPTTRTGRQVMSAQKLYYVINNGQDKGYIVIAGDDRVAPILAFSAVGAMTQEAIERHPSIHYMYEEYQRQIQWAIEHMPDKPVLTTRASDYKILIQPLLEYDNDRQTRLPQAISWGQSWPFNQYAPNYNYQGTVYPTVSGCVATGISTVLRWHKWPNHPHGSTNYWWKGRYLMSLNFDGNGPENAAYDWANMPAAVTSGGYNRETGQPLNETQADNIGRLLRDVGYSVQMDYNPAFTGGSGAYVFNAPTALSEHFGYKRSVRFLERSNYTDNAWLNHVYNELKDYGPVVYTGFSQGGGHCFVLDGFASNGFVHVDWGWNRSQNGWHLLNVLKPGQEGIGGGYGGYSSNQQMLRYLEPDGQDVNPNPNPRPNPNPNPQPEKKSNLYIYGNKPHYTISVGESKTVVVNVGNNGNDSFVGYLSLSVYKDDNDAYSTLVDEQYTLIGAGYYRPLEFSFKNYNLAPGEYRLAVNYKVGNTYKAIQEQAGTITIKEKTPQPKPEPKPKPQPEPKPEPKPEKKTCVLYICGEKPQYTVRDNQRSTIVVHVGNKGNDSYAGYLSLSAYQNDDNKQATILDENYLLVNVGACKDVEFTIAANKLKKGEYKLAVNYKDENGNYKAIPEQAASLKIIGNEPNPNPDITPTPKPKPQPKPEVKPFDMVVALKTFANADEGEHIKIPFSVYNYGERYSGTVKLFAVPQGSKDGSDGVLISSGETTIEKSQRINFTFYTNRTFETLVGSKDGRKYDLLLSFTHNNKDVYAHLGYNNQDYRVGELTITKQEKPQPTPNIMRGDIALNTAYFAQGGLWLGSDNSTISASFTTVKVRYSLYSAHGYNGRIRFYVTQNYNAADNVNNMVIEKDIKAQPGYSYIDLTFSTRNLLPGMAYANIQYQTSDNNHYYYYRPHDQVAFYVRNYRYFDFIDPNDKDALGGFGIYKPFDASTKGETYKFGDAPQSYIKVQSIGNGSDNQTEDNNLTTIDQLNATNQFCVAQRLVTDNVEITVPANCEMSLFNISGQQIMSAPLRFGNNRISLNNIPCGVYLLKTTFGTAKIIKQ</sequence>
<dbReference type="AlphaFoldDB" id="D1W0J5"/>
<dbReference type="InterPro" id="IPR025896">
    <property type="entry name" value="Spi_Prtas-inh"/>
</dbReference>
<proteinExistence type="inferred from homology"/>
<organism evidence="9 10">
    <name type="scientific">Hoylesella timonensis CRIS 5C-B1</name>
    <dbReference type="NCBI Taxonomy" id="679189"/>
    <lineage>
        <taxon>Bacteria</taxon>
        <taxon>Pseudomonadati</taxon>
        <taxon>Bacteroidota</taxon>
        <taxon>Bacteroidia</taxon>
        <taxon>Bacteroidales</taxon>
        <taxon>Prevotellaceae</taxon>
        <taxon>Hoylesella</taxon>
    </lineage>
</organism>
<evidence type="ECO:0000256" key="1">
    <source>
        <dbReference type="ARBA" id="ARBA00009693"/>
    </source>
</evidence>
<dbReference type="InterPro" id="IPR038765">
    <property type="entry name" value="Papain-like_cys_pep_sf"/>
</dbReference>
<comment type="similarity">
    <text evidence="1">Belongs to the peptidase C10 family.</text>
</comment>
<dbReference type="PRINTS" id="PR00797">
    <property type="entry name" value="STREPTOPAIN"/>
</dbReference>
<dbReference type="SUPFAM" id="SSF54001">
    <property type="entry name" value="Cysteine proteinases"/>
    <property type="match status" value="1"/>
</dbReference>
<dbReference type="InterPro" id="IPR000200">
    <property type="entry name" value="Peptidase_C10"/>
</dbReference>
<gene>
    <name evidence="9" type="ORF">HMPREF9019_1319</name>
</gene>
<dbReference type="Proteomes" id="UP000004001">
    <property type="component" value="Unassembled WGS sequence"/>
</dbReference>
<accession>D1W0J5</accession>
<comment type="caution">
    <text evidence="9">The sequence shown here is derived from an EMBL/GenBank/DDBJ whole genome shotgun (WGS) entry which is preliminary data.</text>
</comment>
<dbReference type="GO" id="GO:0006508">
    <property type="term" value="P:proteolysis"/>
    <property type="evidence" value="ECO:0007669"/>
    <property type="project" value="UniProtKB-KW"/>
</dbReference>
<dbReference type="Pfam" id="PF13734">
    <property type="entry name" value="Inhibitor_I69"/>
    <property type="match status" value="1"/>
</dbReference>
<evidence type="ECO:0000259" key="8">
    <source>
        <dbReference type="Pfam" id="PF13734"/>
    </source>
</evidence>
<feature type="compositionally biased region" description="Pro residues" evidence="7">
    <location>
        <begin position="699"/>
        <end position="713"/>
    </location>
</feature>
<feature type="active site" description="Nucleophile" evidence="6">
    <location>
        <position position="209"/>
    </location>
</feature>
<evidence type="ECO:0000256" key="2">
    <source>
        <dbReference type="ARBA" id="ARBA00022670"/>
    </source>
</evidence>
<evidence type="ECO:0000256" key="6">
    <source>
        <dbReference type="PIRSR" id="PIRSR600200-1"/>
    </source>
</evidence>
<dbReference type="PANTHER" id="PTHR48148">
    <property type="entry name" value="KERATINOCYTE PROLINE-RICH PROTEIN"/>
    <property type="match status" value="1"/>
</dbReference>
<dbReference type="GO" id="GO:0008234">
    <property type="term" value="F:cysteine-type peptidase activity"/>
    <property type="evidence" value="ECO:0007669"/>
    <property type="project" value="UniProtKB-KW"/>
</dbReference>
<keyword evidence="10" id="KW-1185">Reference proteome</keyword>
<feature type="region of interest" description="Disordered" evidence="7">
    <location>
        <begin position="552"/>
        <end position="582"/>
    </location>
</feature>
<dbReference type="Pfam" id="PF01640">
    <property type="entry name" value="Peptidase_C10"/>
    <property type="match status" value="1"/>
</dbReference>
<feature type="compositionally biased region" description="Basic and acidic residues" evidence="7">
    <location>
        <begin position="556"/>
        <end position="582"/>
    </location>
</feature>
<evidence type="ECO:0000313" key="9">
    <source>
        <dbReference type="EMBL" id="EFA97097.1"/>
    </source>
</evidence>
<evidence type="ECO:0000256" key="3">
    <source>
        <dbReference type="ARBA" id="ARBA00022729"/>
    </source>
</evidence>
<name>D1W0J5_9BACT</name>
<evidence type="ECO:0000313" key="10">
    <source>
        <dbReference type="Proteomes" id="UP000004001"/>
    </source>
</evidence>
<dbReference type="PANTHER" id="PTHR48148:SF3">
    <property type="entry name" value="KERATINOCYTE PROLINE-RICH PROTEIN"/>
    <property type="match status" value="1"/>
</dbReference>
<keyword evidence="2" id="KW-0645">Protease</keyword>
<dbReference type="Gene3D" id="3.90.70.50">
    <property type="entry name" value="Peptidase C10, streptopain"/>
    <property type="match status" value="2"/>
</dbReference>
<feature type="domain" description="Spi protease inhibitor" evidence="8">
    <location>
        <begin position="27"/>
        <end position="139"/>
    </location>
</feature>
<feature type="region of interest" description="Disordered" evidence="7">
    <location>
        <begin position="693"/>
        <end position="716"/>
    </location>
</feature>
<dbReference type="EMBL" id="ADEF01000048">
    <property type="protein sequence ID" value="EFA97097.1"/>
    <property type="molecule type" value="Genomic_DNA"/>
</dbReference>
<keyword evidence="3" id="KW-0732">Signal</keyword>
<dbReference type="NCBIfam" id="TIGR04183">
    <property type="entry name" value="Por_Secre_tail"/>
    <property type="match status" value="1"/>
</dbReference>
<keyword evidence="5" id="KW-0788">Thiol protease</keyword>
<evidence type="ECO:0000256" key="5">
    <source>
        <dbReference type="ARBA" id="ARBA00022807"/>
    </source>
</evidence>
<feature type="active site" description="Proton acceptor" evidence="6">
    <location>
        <position position="367"/>
    </location>
</feature>
<protein>
    <submittedName>
        <fullName evidence="9">Streptopain domain protein</fullName>
    </submittedName>
</protein>
<keyword evidence="4" id="KW-0378">Hydrolase</keyword>
<dbReference type="eggNOG" id="ENOG50309XW">
    <property type="taxonomic scope" value="Bacteria"/>
</dbReference>
<dbReference type="InterPro" id="IPR026444">
    <property type="entry name" value="Secre_tail"/>
</dbReference>
<evidence type="ECO:0000256" key="7">
    <source>
        <dbReference type="SAM" id="MobiDB-lite"/>
    </source>
</evidence>